<dbReference type="RefSeq" id="WP_315652850.1">
    <property type="nucleotide sequence ID" value="NZ_JAVXZY010000012.1"/>
</dbReference>
<dbReference type="GO" id="GO:0016787">
    <property type="term" value="F:hydrolase activity"/>
    <property type="evidence" value="ECO:0007669"/>
    <property type="project" value="UniProtKB-KW"/>
</dbReference>
<proteinExistence type="predicted"/>
<evidence type="ECO:0000313" key="1">
    <source>
        <dbReference type="EMBL" id="MDT9001964.1"/>
    </source>
</evidence>
<keyword evidence="2" id="KW-1185">Reference proteome</keyword>
<dbReference type="EMBL" id="JAVXZY010000012">
    <property type="protein sequence ID" value="MDT9001964.1"/>
    <property type="molecule type" value="Genomic_DNA"/>
</dbReference>
<organism evidence="1 2">
    <name type="scientific">Roseateles aquae</name>
    <dbReference type="NCBI Taxonomy" id="3077235"/>
    <lineage>
        <taxon>Bacteria</taxon>
        <taxon>Pseudomonadati</taxon>
        <taxon>Pseudomonadota</taxon>
        <taxon>Betaproteobacteria</taxon>
        <taxon>Burkholderiales</taxon>
        <taxon>Sphaerotilaceae</taxon>
        <taxon>Roseateles</taxon>
    </lineage>
</organism>
<name>A0ABU3PHP3_9BURK</name>
<dbReference type="SUPFAM" id="SSF53254">
    <property type="entry name" value="Phosphoglycerate mutase-like"/>
    <property type="match status" value="1"/>
</dbReference>
<dbReference type="InterPro" id="IPR029033">
    <property type="entry name" value="His_PPase_superfam"/>
</dbReference>
<dbReference type="SMART" id="SM00855">
    <property type="entry name" value="PGAM"/>
    <property type="match status" value="1"/>
</dbReference>
<dbReference type="Gene3D" id="3.40.50.1240">
    <property type="entry name" value="Phosphoglycerate mutase-like"/>
    <property type="match status" value="1"/>
</dbReference>
<accession>A0ABU3PHP3</accession>
<dbReference type="CDD" id="cd07067">
    <property type="entry name" value="HP_PGM_like"/>
    <property type="match status" value="1"/>
</dbReference>
<protein>
    <submittedName>
        <fullName evidence="1">Histidine phosphatase family protein</fullName>
        <ecNumber evidence="1">3.1.3.-</ecNumber>
    </submittedName>
</protein>
<gene>
    <name evidence="1" type="ORF">RQP53_21990</name>
</gene>
<dbReference type="EC" id="3.1.3.-" evidence="1"/>
<dbReference type="Proteomes" id="UP001246372">
    <property type="component" value="Unassembled WGS sequence"/>
</dbReference>
<comment type="caution">
    <text evidence="1">The sequence shown here is derived from an EMBL/GenBank/DDBJ whole genome shotgun (WGS) entry which is preliminary data.</text>
</comment>
<evidence type="ECO:0000313" key="2">
    <source>
        <dbReference type="Proteomes" id="UP001246372"/>
    </source>
</evidence>
<dbReference type="InterPro" id="IPR013078">
    <property type="entry name" value="His_Pase_superF_clade-1"/>
</dbReference>
<dbReference type="InterPro" id="IPR050275">
    <property type="entry name" value="PGM_Phosphatase"/>
</dbReference>
<sequence length="246" mass="27066">MTDAFTPPSLQRRRIYLMRHGAVSYFDGAGKPVLPEQVSLNEQGRAQAVAAGRHFAAEGVRFDRVIVSGLPRTVQTAALVLEHSGQSQLQPEVWPEFQEIRGGRLGEISEADLHEAFTGLHSGQLHEGQRFLHGESIGELLDRVLPAIGRLRSDPGWDCALLVLHGVVNTALISHALSGGQRLMFGSIVQSPACINVIDVGSEPGDWLLRVSNFAPTGALHVDERHTTMEALLEQYLRYRSNREPR</sequence>
<keyword evidence="1" id="KW-0378">Hydrolase</keyword>
<dbReference type="Pfam" id="PF00300">
    <property type="entry name" value="His_Phos_1"/>
    <property type="match status" value="1"/>
</dbReference>
<reference evidence="1" key="1">
    <citation type="submission" date="2023-09" db="EMBL/GenBank/DDBJ databases">
        <title>Paucibacter sp. APW11 Genome sequencing and assembly.</title>
        <authorList>
            <person name="Kim I."/>
        </authorList>
    </citation>
    <scope>NUCLEOTIDE SEQUENCE</scope>
    <source>
        <strain evidence="1">APW11</strain>
    </source>
</reference>
<dbReference type="PANTHER" id="PTHR48100">
    <property type="entry name" value="BROAD-SPECIFICITY PHOSPHATASE YOR283W-RELATED"/>
    <property type="match status" value="1"/>
</dbReference>